<feature type="binding site" evidence="14">
    <location>
        <position position="256"/>
    </location>
    <ligand>
        <name>Mg(2+)</name>
        <dbReference type="ChEBI" id="CHEBI:18420"/>
    </ligand>
</feature>
<sequence length="422" mass="48042">MSFIEVPKDSHFPIENLPFGVFSVKDHSVLRPCVAIGEYVLDLSKITHLFDDEMVNEEFAKKLFQQPNLNSFIDQSPQVWHVVRTILQKLLSKDNSVLRDNSKLRSECFHLQNSVQMHVPVQIGDYTDFYSSKEHATNVGKMFRDENNALLPNWLHLPVAYHGRASSIVVSGTDLYRPCGQSKADNEKEPKFGPSKLLDFELEMAFIIGNRGNKQGEPISVKDAEKYIFGMVLMNDWSARDIQKWEYVPLGPFLSKNFGTTISPWIVTMEALKPFKTKNVEQIPKPFPYLQHDDDFNFDINLNVFIDPKTSNQRNLITKTNFKYMYWTMKQQLVHHSITGCNIRTGDLLGSGTISGSSPDSFGSFLELCWKGTKPIKLSNGETRTFVQDHDSIILTGYCVKDNIKIGFGESVGKILPAKINF</sequence>
<dbReference type="GO" id="GO:0004334">
    <property type="term" value="F:fumarylacetoacetase activity"/>
    <property type="evidence" value="ECO:0007669"/>
    <property type="project" value="UniProtKB-UniRule"/>
</dbReference>
<keyword evidence="10 15" id="KW-0828">Tyrosine catabolism</keyword>
<dbReference type="NCBIfam" id="TIGR01266">
    <property type="entry name" value="fum_ac_acetase"/>
    <property type="match status" value="1"/>
</dbReference>
<evidence type="ECO:0000256" key="9">
    <source>
        <dbReference type="ARBA" id="ARBA00022842"/>
    </source>
</evidence>
<feature type="binding site" evidence="13">
    <location>
        <position position="144"/>
    </location>
    <ligand>
        <name>substrate</name>
    </ligand>
</feature>
<organism evidence="18 19">
    <name type="scientific">Anisodus tanguticus</name>
    <dbReference type="NCBI Taxonomy" id="243964"/>
    <lineage>
        <taxon>Eukaryota</taxon>
        <taxon>Viridiplantae</taxon>
        <taxon>Streptophyta</taxon>
        <taxon>Embryophyta</taxon>
        <taxon>Tracheophyta</taxon>
        <taxon>Spermatophyta</taxon>
        <taxon>Magnoliopsida</taxon>
        <taxon>eudicotyledons</taxon>
        <taxon>Gunneridae</taxon>
        <taxon>Pentapetalae</taxon>
        <taxon>asterids</taxon>
        <taxon>lamiids</taxon>
        <taxon>Solanales</taxon>
        <taxon>Solanaceae</taxon>
        <taxon>Solanoideae</taxon>
        <taxon>Hyoscyameae</taxon>
        <taxon>Anisodus</taxon>
    </lineage>
</organism>
<evidence type="ECO:0000256" key="10">
    <source>
        <dbReference type="ARBA" id="ARBA00022878"/>
    </source>
</evidence>
<dbReference type="Pfam" id="PF01557">
    <property type="entry name" value="FAA_hydrolase"/>
    <property type="match status" value="1"/>
</dbReference>
<evidence type="ECO:0000256" key="1">
    <source>
        <dbReference type="ARBA" id="ARBA00000353"/>
    </source>
</evidence>
<dbReference type="FunFam" id="3.90.850.10:FF:000004">
    <property type="entry name" value="Fumarylacetoacetase"/>
    <property type="match status" value="1"/>
</dbReference>
<evidence type="ECO:0000313" key="18">
    <source>
        <dbReference type="EMBL" id="KAK4336957.1"/>
    </source>
</evidence>
<gene>
    <name evidence="18" type="ORF">RND71_043529</name>
</gene>
<comment type="caution">
    <text evidence="18">The sequence shown here is derived from an EMBL/GenBank/DDBJ whole genome shotgun (WGS) entry which is preliminary data.</text>
</comment>
<comment type="catalytic activity">
    <reaction evidence="1 15">
        <text>4-fumarylacetoacetate + H2O = acetoacetate + fumarate + H(+)</text>
        <dbReference type="Rhea" id="RHEA:10244"/>
        <dbReference type="ChEBI" id="CHEBI:13705"/>
        <dbReference type="ChEBI" id="CHEBI:15377"/>
        <dbReference type="ChEBI" id="CHEBI:15378"/>
        <dbReference type="ChEBI" id="CHEBI:18034"/>
        <dbReference type="ChEBI" id="CHEBI:29806"/>
        <dbReference type="EC" id="3.7.1.2"/>
    </reaction>
</comment>
<keyword evidence="6 14" id="KW-0479">Metal-binding</keyword>
<evidence type="ECO:0000256" key="14">
    <source>
        <dbReference type="PIRSR" id="PIRSR605959-3"/>
    </source>
</evidence>
<dbReference type="Proteomes" id="UP001291623">
    <property type="component" value="Unassembled WGS sequence"/>
</dbReference>
<keyword evidence="7 15" id="KW-0378">Hydrolase</keyword>
<accession>A0AAE1QRJ1</accession>
<feature type="domain" description="Fumarylacetoacetase N-terminal" evidence="17">
    <location>
        <begin position="15"/>
        <end position="120"/>
    </location>
</feature>
<evidence type="ECO:0000256" key="8">
    <source>
        <dbReference type="ARBA" id="ARBA00022837"/>
    </source>
</evidence>
<feature type="binding site" evidence="13">
    <location>
        <position position="353"/>
    </location>
    <ligand>
        <name>substrate</name>
    </ligand>
</feature>
<feature type="active site" description="Proton acceptor" evidence="12">
    <location>
        <position position="135"/>
    </location>
</feature>
<dbReference type="GO" id="GO:0046872">
    <property type="term" value="F:metal ion binding"/>
    <property type="evidence" value="ECO:0007669"/>
    <property type="project" value="UniProtKB-UniRule"/>
</dbReference>
<evidence type="ECO:0000256" key="6">
    <source>
        <dbReference type="ARBA" id="ARBA00022723"/>
    </source>
</evidence>
<feature type="binding site" evidence="14">
    <location>
        <position position="236"/>
    </location>
    <ligand>
        <name>Mg(2+)</name>
        <dbReference type="ChEBI" id="CHEBI:18420"/>
    </ligand>
</feature>
<evidence type="ECO:0000256" key="5">
    <source>
        <dbReference type="ARBA" id="ARBA00014741"/>
    </source>
</evidence>
<dbReference type="Gene3D" id="2.30.30.230">
    <property type="entry name" value="Fumarylacetoacetase, N-terminal domain"/>
    <property type="match status" value="1"/>
</dbReference>
<dbReference type="AlphaFoldDB" id="A0AAE1QRJ1"/>
<dbReference type="GO" id="GO:0006572">
    <property type="term" value="P:L-tyrosine catabolic process"/>
    <property type="evidence" value="ECO:0007669"/>
    <property type="project" value="UniProtKB-UniRule"/>
</dbReference>
<dbReference type="GO" id="GO:1902000">
    <property type="term" value="P:homogentisate catabolic process"/>
    <property type="evidence" value="ECO:0007669"/>
    <property type="project" value="TreeGrafter"/>
</dbReference>
<feature type="binding site" evidence="14">
    <location>
        <position position="236"/>
    </location>
    <ligand>
        <name>Ca(2+)</name>
        <dbReference type="ChEBI" id="CHEBI:29108"/>
    </ligand>
</feature>
<feature type="binding site" evidence="13">
    <location>
        <position position="130"/>
    </location>
    <ligand>
        <name>substrate</name>
    </ligand>
</feature>
<dbReference type="SUPFAM" id="SSF63433">
    <property type="entry name" value="Fumarylacetoacetate hydrolase, FAH, N-terminal domain"/>
    <property type="match status" value="1"/>
</dbReference>
<dbReference type="EMBL" id="JAVYJV010000072">
    <property type="protein sequence ID" value="KAK4336957.1"/>
    <property type="molecule type" value="Genomic_DNA"/>
</dbReference>
<reference evidence="18" key="1">
    <citation type="submission" date="2023-12" db="EMBL/GenBank/DDBJ databases">
        <title>Genome assembly of Anisodus tanguticus.</title>
        <authorList>
            <person name="Wang Y.-J."/>
        </authorList>
    </citation>
    <scope>NUCLEOTIDE SEQUENCE</scope>
    <source>
        <strain evidence="18">KB-2021</strain>
        <tissue evidence="18">Leaf</tissue>
    </source>
</reference>
<feature type="binding site" evidence="13">
    <location>
        <position position="243"/>
    </location>
    <ligand>
        <name>substrate</name>
    </ligand>
</feature>
<keyword evidence="19" id="KW-1185">Reference proteome</keyword>
<proteinExistence type="inferred from homology"/>
<evidence type="ECO:0000256" key="12">
    <source>
        <dbReference type="PIRSR" id="PIRSR605959-1"/>
    </source>
</evidence>
<evidence type="ECO:0000259" key="17">
    <source>
        <dbReference type="Pfam" id="PF09298"/>
    </source>
</evidence>
<feature type="binding site" evidence="14">
    <location>
        <position position="128"/>
    </location>
    <ligand>
        <name>Ca(2+)</name>
        <dbReference type="ChEBI" id="CHEBI:29108"/>
    </ligand>
</feature>
<comment type="pathway">
    <text evidence="2 15">Amino-acid degradation; L-phenylalanine degradation; acetoacetate and fumarate from L-phenylalanine: step 6/6.</text>
</comment>
<protein>
    <recommendedName>
        <fullName evidence="5 15">Fumarylacetoacetase</fullName>
        <ecNumber evidence="4 15">3.7.1.2</ecNumber>
    </recommendedName>
    <alternativeName>
        <fullName evidence="15">Fumarylacetoacetate hydrolase</fullName>
    </alternativeName>
</protein>
<dbReference type="GO" id="GO:0006559">
    <property type="term" value="P:L-phenylalanine catabolic process"/>
    <property type="evidence" value="ECO:0007669"/>
    <property type="project" value="UniProtKB-UniRule"/>
</dbReference>
<keyword evidence="9 14" id="KW-0460">Magnesium</keyword>
<feature type="domain" description="Fumarylacetoacetase-like C-terminal" evidence="16">
    <location>
        <begin position="127"/>
        <end position="393"/>
    </location>
</feature>
<dbReference type="Pfam" id="PF09298">
    <property type="entry name" value="FAA_hydrolase_N"/>
    <property type="match status" value="1"/>
</dbReference>
<evidence type="ECO:0000256" key="7">
    <source>
        <dbReference type="ARBA" id="ARBA00022801"/>
    </source>
</evidence>
<feature type="binding site" evidence="14">
    <location>
        <position position="201"/>
    </location>
    <ligand>
        <name>Ca(2+)</name>
        <dbReference type="ChEBI" id="CHEBI:29108"/>
    </ligand>
</feature>
<evidence type="ECO:0000256" key="4">
    <source>
        <dbReference type="ARBA" id="ARBA00012094"/>
    </source>
</evidence>
<keyword evidence="8 14" id="KW-0106">Calcium</keyword>
<evidence type="ECO:0000256" key="13">
    <source>
        <dbReference type="PIRSR" id="PIRSR605959-2"/>
    </source>
</evidence>
<dbReference type="InterPro" id="IPR005959">
    <property type="entry name" value="Fumarylacetoacetase"/>
</dbReference>
<dbReference type="Gene3D" id="3.90.850.10">
    <property type="entry name" value="Fumarylacetoacetase-like, C-terminal domain"/>
    <property type="match status" value="1"/>
</dbReference>
<comment type="similarity">
    <text evidence="3 15">Belongs to the FAH family.</text>
</comment>
<dbReference type="PANTHER" id="PTHR43069">
    <property type="entry name" value="FUMARYLACETOACETASE"/>
    <property type="match status" value="1"/>
</dbReference>
<evidence type="ECO:0000256" key="11">
    <source>
        <dbReference type="ARBA" id="ARBA00023232"/>
    </source>
</evidence>
<feature type="binding site" evidence="14">
    <location>
        <position position="203"/>
    </location>
    <ligand>
        <name>Ca(2+)</name>
        <dbReference type="ChEBI" id="CHEBI:29108"/>
    </ligand>
</feature>
<evidence type="ECO:0000259" key="16">
    <source>
        <dbReference type="Pfam" id="PF01557"/>
    </source>
</evidence>
<dbReference type="PANTHER" id="PTHR43069:SF2">
    <property type="entry name" value="FUMARYLACETOACETASE"/>
    <property type="match status" value="1"/>
</dbReference>
<comment type="cofactor">
    <cofactor evidence="15">
        <name>Mg(2+)</name>
        <dbReference type="ChEBI" id="CHEBI:18420"/>
    </cofactor>
    <cofactor evidence="15">
        <name>Ca(2+)</name>
        <dbReference type="ChEBI" id="CHEBI:29108"/>
    </cofactor>
</comment>
<dbReference type="FunFam" id="2.30.30.230:FF:000001">
    <property type="entry name" value="Fumarylacetoacetase"/>
    <property type="match status" value="1"/>
</dbReference>
<dbReference type="EC" id="3.7.1.2" evidence="4 15"/>
<keyword evidence="11 15" id="KW-0585">Phenylalanine catabolism</keyword>
<dbReference type="InterPro" id="IPR015377">
    <property type="entry name" value="Fumarylacetoacetase_N"/>
</dbReference>
<evidence type="ECO:0000313" key="19">
    <source>
        <dbReference type="Proteomes" id="UP001291623"/>
    </source>
</evidence>
<dbReference type="InterPro" id="IPR011234">
    <property type="entry name" value="Fumarylacetoacetase-like_C"/>
</dbReference>
<feature type="binding site" evidence="14">
    <location>
        <position position="260"/>
    </location>
    <ligand>
        <name>Mg(2+)</name>
        <dbReference type="ChEBI" id="CHEBI:18420"/>
    </ligand>
</feature>
<dbReference type="SUPFAM" id="SSF56529">
    <property type="entry name" value="FAH"/>
    <property type="match status" value="1"/>
</dbReference>
<dbReference type="InterPro" id="IPR036462">
    <property type="entry name" value="Fumarylacetoacetase_N_sf"/>
</dbReference>
<evidence type="ECO:0000256" key="3">
    <source>
        <dbReference type="ARBA" id="ARBA00010211"/>
    </source>
</evidence>
<dbReference type="InterPro" id="IPR036663">
    <property type="entry name" value="Fumarylacetoacetase_C_sf"/>
</dbReference>
<evidence type="ECO:0000256" key="2">
    <source>
        <dbReference type="ARBA" id="ARBA00004782"/>
    </source>
</evidence>
<evidence type="ECO:0000256" key="15">
    <source>
        <dbReference type="RuleBase" id="RU366008"/>
    </source>
</evidence>
<feature type="binding site" evidence="13">
    <location>
        <position position="247"/>
    </location>
    <ligand>
        <name>substrate</name>
    </ligand>
</feature>
<name>A0AAE1QRJ1_9SOLA</name>